<dbReference type="Proteomes" id="UP000689195">
    <property type="component" value="Unassembled WGS sequence"/>
</dbReference>
<feature type="transmembrane region" description="Helical" evidence="1">
    <location>
        <begin position="12"/>
        <end position="32"/>
    </location>
</feature>
<dbReference type="OrthoDB" id="325695at2759"/>
<gene>
    <name evidence="2" type="ORF">PPENT_87.1.T1670003</name>
</gene>
<sequence>MLFNCFNARLLFRVNLILMNWILLEVAIQVNLKLMFNEWIFHLIAQVAQIIMHLTYVSQVYIEFKHNVLLINLNTKFLIQLHVFHTLLLLIKDLAQLAFLTFPYLAQKVQLTLIIMNKLQIEAENKQVYSVLPLISCFQFLYKICEICVDHYLLIGTACKICDASCKTRELNNLISWQILLEFTVFSMFFLNILTLLLVILLALTQIKRQSIVMQLSSNIPPMGQINANFVLLHAQSANIMLIIVQIAFLLLHQVRVYNLNEIAASAIFLLILKHVSNLQVYVKLVNRIKTI</sequence>
<organism evidence="2 3">
    <name type="scientific">Paramecium pentaurelia</name>
    <dbReference type="NCBI Taxonomy" id="43138"/>
    <lineage>
        <taxon>Eukaryota</taxon>
        <taxon>Sar</taxon>
        <taxon>Alveolata</taxon>
        <taxon>Ciliophora</taxon>
        <taxon>Intramacronucleata</taxon>
        <taxon>Oligohymenophorea</taxon>
        <taxon>Peniculida</taxon>
        <taxon>Parameciidae</taxon>
        <taxon>Paramecium</taxon>
    </lineage>
</organism>
<dbReference type="EMBL" id="CAJJDO010000167">
    <property type="protein sequence ID" value="CAD8212166.1"/>
    <property type="molecule type" value="Genomic_DNA"/>
</dbReference>
<evidence type="ECO:0008006" key="4">
    <source>
        <dbReference type="Google" id="ProtNLM"/>
    </source>
</evidence>
<feature type="transmembrane region" description="Helical" evidence="1">
    <location>
        <begin position="39"/>
        <end position="62"/>
    </location>
</feature>
<keyword evidence="3" id="KW-1185">Reference proteome</keyword>
<keyword evidence="1" id="KW-0472">Membrane</keyword>
<keyword evidence="1" id="KW-1133">Transmembrane helix</keyword>
<feature type="transmembrane region" description="Helical" evidence="1">
    <location>
        <begin position="179"/>
        <end position="205"/>
    </location>
</feature>
<evidence type="ECO:0000313" key="3">
    <source>
        <dbReference type="Proteomes" id="UP000689195"/>
    </source>
</evidence>
<protein>
    <recommendedName>
        <fullName evidence="4">Transmembrane protein</fullName>
    </recommendedName>
</protein>
<evidence type="ECO:0000256" key="1">
    <source>
        <dbReference type="SAM" id="Phobius"/>
    </source>
</evidence>
<evidence type="ECO:0000313" key="2">
    <source>
        <dbReference type="EMBL" id="CAD8212166.1"/>
    </source>
</evidence>
<reference evidence="2" key="1">
    <citation type="submission" date="2021-01" db="EMBL/GenBank/DDBJ databases">
        <authorList>
            <consortium name="Genoscope - CEA"/>
            <person name="William W."/>
        </authorList>
    </citation>
    <scope>NUCLEOTIDE SEQUENCE</scope>
</reference>
<dbReference type="AlphaFoldDB" id="A0A8S1YCG8"/>
<feature type="transmembrane region" description="Helical" evidence="1">
    <location>
        <begin position="226"/>
        <end position="251"/>
    </location>
</feature>
<comment type="caution">
    <text evidence="2">The sequence shown here is derived from an EMBL/GenBank/DDBJ whole genome shotgun (WGS) entry which is preliminary data.</text>
</comment>
<accession>A0A8S1YCG8</accession>
<proteinExistence type="predicted"/>
<name>A0A8S1YCG8_9CILI</name>
<keyword evidence="1" id="KW-0812">Transmembrane</keyword>
<feature type="transmembrane region" description="Helical" evidence="1">
    <location>
        <begin position="263"/>
        <end position="283"/>
    </location>
</feature>